<gene>
    <name evidence="3" type="ORF">VIOR3934_15901</name>
</gene>
<comment type="caution">
    <text evidence="3">The sequence shown here is derived from an EMBL/GenBank/DDBJ whole genome shotgun (WGS) entry which is preliminary data.</text>
</comment>
<name>F9SW56_VIBOR</name>
<keyword evidence="2" id="KW-0732">Signal</keyword>
<dbReference type="Proteomes" id="UP000002817">
    <property type="component" value="Unassembled WGS sequence"/>
</dbReference>
<accession>F9SW56</accession>
<evidence type="ECO:0000256" key="1">
    <source>
        <dbReference type="SAM" id="MobiDB-lite"/>
    </source>
</evidence>
<feature type="signal peptide" evidence="2">
    <location>
        <begin position="1"/>
        <end position="26"/>
    </location>
</feature>
<dbReference type="eggNOG" id="ENOG5031P2A">
    <property type="taxonomic scope" value="Bacteria"/>
</dbReference>
<proteinExistence type="predicted"/>
<feature type="chain" id="PRO_5003388048" description="Lipoprotein" evidence="2">
    <location>
        <begin position="27"/>
        <end position="369"/>
    </location>
</feature>
<evidence type="ECO:0000313" key="4">
    <source>
        <dbReference type="Proteomes" id="UP000002817"/>
    </source>
</evidence>
<evidence type="ECO:0008006" key="5">
    <source>
        <dbReference type="Google" id="ProtNLM"/>
    </source>
</evidence>
<evidence type="ECO:0000256" key="2">
    <source>
        <dbReference type="SAM" id="SignalP"/>
    </source>
</evidence>
<protein>
    <recommendedName>
        <fullName evidence="5">Lipoprotein</fullName>
    </recommendedName>
</protein>
<dbReference type="AlphaFoldDB" id="F9SW56"/>
<feature type="region of interest" description="Disordered" evidence="1">
    <location>
        <begin position="116"/>
        <end position="139"/>
    </location>
</feature>
<dbReference type="EMBL" id="AFWH01000043">
    <property type="protein sequence ID" value="EGU48022.1"/>
    <property type="molecule type" value="Genomic_DNA"/>
</dbReference>
<reference evidence="3 4" key="1">
    <citation type="journal article" date="2012" name="Int. J. Syst. Evol. Microbiol.">
        <title>Vibrio caribbeanicus sp. nov., isolated from the marine sponge Scleritoderma cyanea.</title>
        <authorList>
            <person name="Hoffmann M."/>
            <person name="Monday S.R."/>
            <person name="Allard M.W."/>
            <person name="Strain E.A."/>
            <person name="Whittaker P."/>
            <person name="Naum M."/>
            <person name="McCarthy P.J."/>
            <person name="Lopez J.V."/>
            <person name="Fischer M."/>
            <person name="Brown E.W."/>
        </authorList>
    </citation>
    <scope>NUCLEOTIDE SEQUENCE [LARGE SCALE GENOMIC DNA]</scope>
    <source>
        <strain evidence="4">CIP 102891 / ATCC 33934</strain>
    </source>
</reference>
<evidence type="ECO:0000313" key="3">
    <source>
        <dbReference type="EMBL" id="EGU48022.1"/>
    </source>
</evidence>
<organism evidence="3 4">
    <name type="scientific">Vibrio orientalis CIP 102891 = ATCC 33934</name>
    <dbReference type="NCBI Taxonomy" id="675816"/>
    <lineage>
        <taxon>Bacteria</taxon>
        <taxon>Pseudomonadati</taxon>
        <taxon>Pseudomonadota</taxon>
        <taxon>Gammaproteobacteria</taxon>
        <taxon>Vibrionales</taxon>
        <taxon>Vibrionaceae</taxon>
        <taxon>Vibrio</taxon>
        <taxon>Vibrio oreintalis group</taxon>
    </lineage>
</organism>
<sequence length="369" mass="39916">MELGMTCKRSLWLASTVLLFSLTAEAGKPVKSDGTYLGNGFPSGEHFNLILHGKKDSHVCETYVEIVEVTDTDLGDLTEPSYAVGDKYLPGECPTQAGFEYRCAYGNVINMPRGSDSSQILMESGSKGPAKKSGSDADLDSTTLQVTDACTGYSGNDPAVVRIPADRDGYAVYARVLGKPTDDGGPDFSVTGREIPIIGDGDNTSDDVWLIGVIDNEGALIPGTCDDGGCTLERWESTEKGKGAKTATNLTGLFSFSGEVCYWDDDESCLDGNTNVCTDKDFCCTIVDEYDGIGDIEYNGTVYDCEIADEVTLDDGGMCLADGDVPDTLHCRTYEQEWIFNIEDFVNVLFDVNNDAYNVQIRLYPLPLK</sequence>
<dbReference type="PATRIC" id="fig|675816.5.peg.3158"/>